<sequence>MPLHIPGSHASSSIQTYNDVGGTQINGGNVTMTDGRNVAHKVSSTEEGTRLGNSLISDTGGIADGNKLTHREVSATGTGDKPVVDEESMKEVANVLNNGNFKEIMALIFWFLSWIPYLTKPKTAS</sequence>
<keyword evidence="3" id="KW-1185">Reference proteome</keyword>
<name>A0A286UD73_9AGAM</name>
<comment type="caution">
    <text evidence="2">The sequence shown here is derived from an EMBL/GenBank/DDBJ whole genome shotgun (WGS) entry which is preliminary data.</text>
</comment>
<dbReference type="AlphaFoldDB" id="A0A286UD73"/>
<accession>A0A286UD73</accession>
<protein>
    <submittedName>
        <fullName evidence="2">Uncharacterized protein</fullName>
    </submittedName>
</protein>
<dbReference type="InParanoid" id="A0A286UD73"/>
<evidence type="ECO:0000313" key="2">
    <source>
        <dbReference type="EMBL" id="PAV17479.1"/>
    </source>
</evidence>
<proteinExistence type="predicted"/>
<feature type="region of interest" description="Disordered" evidence="1">
    <location>
        <begin position="1"/>
        <end position="22"/>
    </location>
</feature>
<evidence type="ECO:0000256" key="1">
    <source>
        <dbReference type="SAM" id="MobiDB-lite"/>
    </source>
</evidence>
<dbReference type="EMBL" id="NBII01000007">
    <property type="protein sequence ID" value="PAV17479.1"/>
    <property type="molecule type" value="Genomic_DNA"/>
</dbReference>
<feature type="region of interest" description="Disordered" evidence="1">
    <location>
        <begin position="62"/>
        <end position="82"/>
    </location>
</feature>
<organism evidence="2 3">
    <name type="scientific">Pyrrhoderma noxium</name>
    <dbReference type="NCBI Taxonomy" id="2282107"/>
    <lineage>
        <taxon>Eukaryota</taxon>
        <taxon>Fungi</taxon>
        <taxon>Dikarya</taxon>
        <taxon>Basidiomycota</taxon>
        <taxon>Agaricomycotina</taxon>
        <taxon>Agaricomycetes</taxon>
        <taxon>Hymenochaetales</taxon>
        <taxon>Hymenochaetaceae</taxon>
        <taxon>Pyrrhoderma</taxon>
    </lineage>
</organism>
<feature type="compositionally biased region" description="Polar residues" evidence="1">
    <location>
        <begin position="9"/>
        <end position="22"/>
    </location>
</feature>
<dbReference type="Proteomes" id="UP000217199">
    <property type="component" value="Unassembled WGS sequence"/>
</dbReference>
<reference evidence="2 3" key="1">
    <citation type="journal article" date="2017" name="Mol. Ecol.">
        <title>Comparative and population genomic landscape of Phellinus noxius: A hypervariable fungus causing root rot in trees.</title>
        <authorList>
            <person name="Chung C.L."/>
            <person name="Lee T.J."/>
            <person name="Akiba M."/>
            <person name="Lee H.H."/>
            <person name="Kuo T.H."/>
            <person name="Liu D."/>
            <person name="Ke H.M."/>
            <person name="Yokoi T."/>
            <person name="Roa M.B."/>
            <person name="Lu M.J."/>
            <person name="Chang Y.Y."/>
            <person name="Ann P.J."/>
            <person name="Tsai J.N."/>
            <person name="Chen C.Y."/>
            <person name="Tzean S.S."/>
            <person name="Ota Y."/>
            <person name="Hattori T."/>
            <person name="Sahashi N."/>
            <person name="Liou R.F."/>
            <person name="Kikuchi T."/>
            <person name="Tsai I.J."/>
        </authorList>
    </citation>
    <scope>NUCLEOTIDE SEQUENCE [LARGE SCALE GENOMIC DNA]</scope>
    <source>
        <strain evidence="2 3">FFPRI411160</strain>
    </source>
</reference>
<gene>
    <name evidence="2" type="ORF">PNOK_0754300</name>
</gene>
<evidence type="ECO:0000313" key="3">
    <source>
        <dbReference type="Proteomes" id="UP000217199"/>
    </source>
</evidence>